<proteinExistence type="predicted"/>
<protein>
    <recommendedName>
        <fullName evidence="4">DUF4239 domain-containing protein</fullName>
    </recommendedName>
</protein>
<organism evidence="2 3">
    <name type="scientific">Kibdelosporangium banguiense</name>
    <dbReference type="NCBI Taxonomy" id="1365924"/>
    <lineage>
        <taxon>Bacteria</taxon>
        <taxon>Bacillati</taxon>
        <taxon>Actinomycetota</taxon>
        <taxon>Actinomycetes</taxon>
        <taxon>Pseudonocardiales</taxon>
        <taxon>Pseudonocardiaceae</taxon>
        <taxon>Kibdelosporangium</taxon>
    </lineage>
</organism>
<keyword evidence="1" id="KW-0812">Transmembrane</keyword>
<dbReference type="Proteomes" id="UP001519332">
    <property type="component" value="Unassembled WGS sequence"/>
</dbReference>
<evidence type="ECO:0000313" key="2">
    <source>
        <dbReference type="EMBL" id="MBP2329995.1"/>
    </source>
</evidence>
<name>A0ABS4U025_9PSEU</name>
<keyword evidence="3" id="KW-1185">Reference proteome</keyword>
<dbReference type="InterPro" id="IPR025333">
    <property type="entry name" value="DUF4239"/>
</dbReference>
<gene>
    <name evidence="2" type="ORF">JOF56_010380</name>
</gene>
<reference evidence="2 3" key="1">
    <citation type="submission" date="2021-03" db="EMBL/GenBank/DDBJ databases">
        <title>Sequencing the genomes of 1000 actinobacteria strains.</title>
        <authorList>
            <person name="Klenk H.-P."/>
        </authorList>
    </citation>
    <scope>NUCLEOTIDE SEQUENCE [LARGE SCALE GENOMIC DNA]</scope>
    <source>
        <strain evidence="2 3">DSM 46670</strain>
    </source>
</reference>
<dbReference type="Pfam" id="PF14023">
    <property type="entry name" value="Bestrophin-like"/>
    <property type="match status" value="1"/>
</dbReference>
<keyword evidence="1" id="KW-1133">Transmembrane helix</keyword>
<sequence>MSNMIAVPGYVYLLVVGSMLITAVVMVFAGRRKRAKEGEYNSDALGFVGGVFNALFIVVLAFYTVITWTEADTTEQHTAAEAASLVEIYWQVASVPEPERDQVRALVREYTAEVADREWSLMDQRKSDPKADDLLVALRAEITRIPAEPEPVAAARDAALENVRTVTDERRARIEQATGDSSLLKLLLFGTIVGGVAMVTFPLLIGFSADLRHILSLAALAGILAFTVYFAIELDQPFRGLIRVEPDSFRTALTEYQRIP</sequence>
<dbReference type="EMBL" id="JAGINW010000001">
    <property type="protein sequence ID" value="MBP2329995.1"/>
    <property type="molecule type" value="Genomic_DNA"/>
</dbReference>
<evidence type="ECO:0000313" key="3">
    <source>
        <dbReference type="Proteomes" id="UP001519332"/>
    </source>
</evidence>
<comment type="caution">
    <text evidence="2">The sequence shown here is derived from an EMBL/GenBank/DDBJ whole genome shotgun (WGS) entry which is preliminary data.</text>
</comment>
<evidence type="ECO:0000256" key="1">
    <source>
        <dbReference type="SAM" id="Phobius"/>
    </source>
</evidence>
<feature type="transmembrane region" description="Helical" evidence="1">
    <location>
        <begin position="42"/>
        <end position="66"/>
    </location>
</feature>
<feature type="transmembrane region" description="Helical" evidence="1">
    <location>
        <begin position="12"/>
        <end position="30"/>
    </location>
</feature>
<feature type="transmembrane region" description="Helical" evidence="1">
    <location>
        <begin position="186"/>
        <end position="207"/>
    </location>
</feature>
<evidence type="ECO:0008006" key="4">
    <source>
        <dbReference type="Google" id="ProtNLM"/>
    </source>
</evidence>
<keyword evidence="1" id="KW-0472">Membrane</keyword>
<accession>A0ABS4U025</accession>
<feature type="transmembrane region" description="Helical" evidence="1">
    <location>
        <begin position="214"/>
        <end position="232"/>
    </location>
</feature>